<dbReference type="UniPathway" id="UPA00219"/>
<dbReference type="InterPro" id="IPR005490">
    <property type="entry name" value="LD_TPept_cat_dom"/>
</dbReference>
<dbReference type="KEGG" id="fiy:BN1229_v1_2586"/>
<evidence type="ECO:0000256" key="5">
    <source>
        <dbReference type="ARBA" id="ARBA00022984"/>
    </source>
</evidence>
<sequence>MLRQLKLTATGNGHTGIHQEFAMTMERTKKVSGATRRGLLCGAAALAASAGLVPFSRGAFAQDGQWWESIIGHGAQLDRRSRAGPRESSTIRLDDLRDGPTPWLSDVMIQSMHEAIKRYQQIVANGGWPMVPGPRLMRPGDDDERVPALRRRLRASGDMPATGSYYDSFAFDGELEQAVMRFQARHGLRMRGRVDRPTFAALNVTAEMRLNQLRLNLNRIQQLWTSGVEDRYVLVNVPAYQLEAVNRHEVQQRHRVIAGRPGRETPSIKSTIRGLNFYPYWRVPGSIARLDLVPRMQREPDYLEKEHIRAFRGSFDGPEIDLATIDWHNVDLSQTFFRQDPGPWNALGLVRIDMPNEHIVYMHDTPMKQLFKQPARSYSAGCVRVQDVMDLVSWIAQQEAGWEQPERVQAVLDQGDPLDLTLSRPIPVYFVYITAWGETNGEVQFRPDIYDRDGARELAGDIDPEDAPPAQPVNALAP</sequence>
<evidence type="ECO:0000256" key="2">
    <source>
        <dbReference type="ARBA" id="ARBA00005992"/>
    </source>
</evidence>
<dbReference type="InterPro" id="IPR036366">
    <property type="entry name" value="PGBDSf"/>
</dbReference>
<evidence type="ECO:0000259" key="9">
    <source>
        <dbReference type="PROSITE" id="PS52029"/>
    </source>
</evidence>
<dbReference type="KEGG" id="fil:BN1229_v1_3336"/>
<dbReference type="SUPFAM" id="SSF141523">
    <property type="entry name" value="L,D-transpeptidase catalytic domain-like"/>
    <property type="match status" value="1"/>
</dbReference>
<name>A0A0D6JGQ9_9HYPH</name>
<dbReference type="AlphaFoldDB" id="A0A0D6JGQ9"/>
<evidence type="ECO:0000256" key="7">
    <source>
        <dbReference type="PROSITE-ProRule" id="PRU01373"/>
    </source>
</evidence>
<dbReference type="InterPro" id="IPR006311">
    <property type="entry name" value="TAT_signal"/>
</dbReference>
<dbReference type="GO" id="GO:0016740">
    <property type="term" value="F:transferase activity"/>
    <property type="evidence" value="ECO:0007669"/>
    <property type="project" value="UniProtKB-KW"/>
</dbReference>
<dbReference type="GO" id="GO:0071555">
    <property type="term" value="P:cell wall organization"/>
    <property type="evidence" value="ECO:0007669"/>
    <property type="project" value="UniProtKB-UniRule"/>
</dbReference>
<proteinExistence type="inferred from homology"/>
<dbReference type="PANTHER" id="PTHR41533:SF2">
    <property type="entry name" value="BLR7131 PROTEIN"/>
    <property type="match status" value="1"/>
</dbReference>
<dbReference type="EMBL" id="LN829119">
    <property type="protein sequence ID" value="CPR20386.1"/>
    <property type="molecule type" value="Genomic_DNA"/>
</dbReference>
<evidence type="ECO:0000256" key="6">
    <source>
        <dbReference type="ARBA" id="ARBA00023316"/>
    </source>
</evidence>
<comment type="similarity">
    <text evidence="2">Belongs to the YkuD family.</text>
</comment>
<feature type="domain" description="L,D-TPase catalytic" evidence="9">
    <location>
        <begin position="231"/>
        <end position="411"/>
    </location>
</feature>
<dbReference type="Gene3D" id="2.40.440.10">
    <property type="entry name" value="L,D-transpeptidase catalytic domain-like"/>
    <property type="match status" value="1"/>
</dbReference>
<keyword evidence="11" id="KW-1185">Reference proteome</keyword>
<dbReference type="PANTHER" id="PTHR41533">
    <property type="entry name" value="L,D-TRANSPEPTIDASE HI_1667-RELATED"/>
    <property type="match status" value="1"/>
</dbReference>
<dbReference type="InterPro" id="IPR052905">
    <property type="entry name" value="LD-transpeptidase_YkuD-like"/>
</dbReference>
<evidence type="ECO:0000256" key="4">
    <source>
        <dbReference type="ARBA" id="ARBA00022960"/>
    </source>
</evidence>
<feature type="active site" description="Nucleophile" evidence="7">
    <location>
        <position position="382"/>
    </location>
</feature>
<protein>
    <recommendedName>
        <fullName evidence="9">L,D-TPase catalytic domain-containing protein</fullName>
    </recommendedName>
</protein>
<feature type="active site" description="Proton donor/acceptor" evidence="7">
    <location>
        <position position="363"/>
    </location>
</feature>
<dbReference type="GO" id="GO:0009252">
    <property type="term" value="P:peptidoglycan biosynthetic process"/>
    <property type="evidence" value="ECO:0007669"/>
    <property type="project" value="UniProtKB-UniPathway"/>
</dbReference>
<dbReference type="SUPFAM" id="SSF47090">
    <property type="entry name" value="PGBD-like"/>
    <property type="match status" value="1"/>
</dbReference>
<gene>
    <name evidence="10" type="ORF">YBN1229_v1_2586</name>
</gene>
<organism evidence="10 11">
    <name type="scientific">Candidatus Filomicrobium marinum</name>
    <dbReference type="NCBI Taxonomy" id="1608628"/>
    <lineage>
        <taxon>Bacteria</taxon>
        <taxon>Pseudomonadati</taxon>
        <taxon>Pseudomonadota</taxon>
        <taxon>Alphaproteobacteria</taxon>
        <taxon>Hyphomicrobiales</taxon>
        <taxon>Hyphomicrobiaceae</taxon>
        <taxon>Filomicrobium</taxon>
    </lineage>
</organism>
<dbReference type="PROSITE" id="PS51318">
    <property type="entry name" value="TAT"/>
    <property type="match status" value="1"/>
</dbReference>
<dbReference type="InterPro" id="IPR036365">
    <property type="entry name" value="PGBD-like_sf"/>
</dbReference>
<keyword evidence="5 7" id="KW-0573">Peptidoglycan synthesis</keyword>
<reference evidence="11" key="1">
    <citation type="submission" date="2015-02" db="EMBL/GenBank/DDBJ databases">
        <authorList>
            <person name="Chooi Y.-H."/>
        </authorList>
    </citation>
    <scope>NUCLEOTIDE SEQUENCE [LARGE SCALE GENOMIC DNA]</scope>
    <source>
        <strain evidence="11">strain Y</strain>
    </source>
</reference>
<keyword evidence="3" id="KW-0808">Transferase</keyword>
<keyword evidence="4 7" id="KW-0133">Cell shape</keyword>
<dbReference type="Pfam" id="PF01471">
    <property type="entry name" value="PG_binding_1"/>
    <property type="match status" value="1"/>
</dbReference>
<evidence type="ECO:0000256" key="8">
    <source>
        <dbReference type="SAM" id="MobiDB-lite"/>
    </source>
</evidence>
<dbReference type="InterPro" id="IPR002477">
    <property type="entry name" value="Peptidoglycan-bd-like"/>
</dbReference>
<keyword evidence="6 7" id="KW-0961">Cell wall biogenesis/degradation</keyword>
<dbReference type="RefSeq" id="WP_052743895.1">
    <property type="nucleotide sequence ID" value="NZ_LN829118.1"/>
</dbReference>
<dbReference type="CDD" id="cd16913">
    <property type="entry name" value="YkuD_like"/>
    <property type="match status" value="1"/>
</dbReference>
<dbReference type="PROSITE" id="PS52029">
    <property type="entry name" value="LD_TPASE"/>
    <property type="match status" value="1"/>
</dbReference>
<dbReference type="GO" id="GO:0008360">
    <property type="term" value="P:regulation of cell shape"/>
    <property type="evidence" value="ECO:0007669"/>
    <property type="project" value="UniProtKB-UniRule"/>
</dbReference>
<dbReference type="GO" id="GO:0004180">
    <property type="term" value="F:carboxypeptidase activity"/>
    <property type="evidence" value="ECO:0007669"/>
    <property type="project" value="UniProtKB-ARBA"/>
</dbReference>
<evidence type="ECO:0000256" key="3">
    <source>
        <dbReference type="ARBA" id="ARBA00022679"/>
    </source>
</evidence>
<dbReference type="InterPro" id="IPR038063">
    <property type="entry name" value="Transpep_catalytic_dom"/>
</dbReference>
<evidence type="ECO:0000313" key="11">
    <source>
        <dbReference type="Proteomes" id="UP000033187"/>
    </source>
</evidence>
<feature type="region of interest" description="Disordered" evidence="8">
    <location>
        <begin position="458"/>
        <end position="478"/>
    </location>
</feature>
<accession>A0A0D6JGQ9</accession>
<dbReference type="Pfam" id="PF03734">
    <property type="entry name" value="YkuD"/>
    <property type="match status" value="1"/>
</dbReference>
<dbReference type="Gene3D" id="1.10.101.10">
    <property type="entry name" value="PGBD-like superfamily/PGBD"/>
    <property type="match status" value="1"/>
</dbReference>
<comment type="pathway">
    <text evidence="1 7">Cell wall biogenesis; peptidoglycan biosynthesis.</text>
</comment>
<evidence type="ECO:0000256" key="1">
    <source>
        <dbReference type="ARBA" id="ARBA00004752"/>
    </source>
</evidence>
<dbReference type="Proteomes" id="UP000033187">
    <property type="component" value="Chromosome 1"/>
</dbReference>
<evidence type="ECO:0000313" key="10">
    <source>
        <dbReference type="EMBL" id="CPR20386.1"/>
    </source>
</evidence>